<accession>A0AAE2D5N2</accession>
<sequence length="298" mass="32934">MKLTVCFGDAKVVVPCGLGNVTIRDLTLSGLRRVRHTLPRLSNALSYHRDLIESGWDSDDEDDDLCDPDGGYPYDCQMGEQQSELTSLPNCGAILHPDTVNNGSEIPLNTSSGGSHYCLESIAESNSHHKNTGDNFCTVRCLPVSFTSSSHPVLSNPDIWPLPPSPFSASDVIHFDISTDSSCRAHSPEDEYHIGINTERLIRAVRSRNSFSSLNEFDHCCTTSEQLKSTYNCDLESNSLIHSPKNMNPLSYSQPNLVTHCDDIVQKHNVRHLSNTHIAENIMGSNSLNHLRQDQGQS</sequence>
<evidence type="ECO:0000313" key="2">
    <source>
        <dbReference type="EMBL" id="KAK4472134.1"/>
    </source>
</evidence>
<dbReference type="Gene3D" id="3.10.20.90">
    <property type="entry name" value="Phosphatidylinositol 3-kinase Catalytic Subunit, Chain A, domain 1"/>
    <property type="match status" value="1"/>
</dbReference>
<reference evidence="2" key="2">
    <citation type="journal article" date="2023" name="Infect Dis Poverty">
        <title>Chromosome-scale genome of the human blood fluke Schistosoma mekongi and its implications for public health.</title>
        <authorList>
            <person name="Zhou M."/>
            <person name="Xu L."/>
            <person name="Xu D."/>
            <person name="Chen W."/>
            <person name="Khan J."/>
            <person name="Hu Y."/>
            <person name="Huang H."/>
            <person name="Wei H."/>
            <person name="Zhang Y."/>
            <person name="Chusongsang P."/>
            <person name="Tanasarnprasert K."/>
            <person name="Hu X."/>
            <person name="Limpanont Y."/>
            <person name="Lv Z."/>
        </authorList>
    </citation>
    <scope>NUCLEOTIDE SEQUENCE</scope>
    <source>
        <strain evidence="2">LV_2022a</strain>
    </source>
</reference>
<proteinExistence type="predicted"/>
<name>A0AAE2D5N2_SCHME</name>
<feature type="non-terminal residue" evidence="2">
    <location>
        <position position="298"/>
    </location>
</feature>
<dbReference type="Proteomes" id="UP001292079">
    <property type="component" value="Unassembled WGS sequence"/>
</dbReference>
<dbReference type="EMBL" id="JALJAT010000002">
    <property type="protein sequence ID" value="KAK4472134.1"/>
    <property type="molecule type" value="Genomic_DNA"/>
</dbReference>
<organism evidence="2 3">
    <name type="scientific">Schistosoma mekongi</name>
    <name type="common">Parasitic worm</name>
    <dbReference type="NCBI Taxonomy" id="38744"/>
    <lineage>
        <taxon>Eukaryota</taxon>
        <taxon>Metazoa</taxon>
        <taxon>Spiralia</taxon>
        <taxon>Lophotrochozoa</taxon>
        <taxon>Platyhelminthes</taxon>
        <taxon>Trematoda</taxon>
        <taxon>Digenea</taxon>
        <taxon>Strigeidida</taxon>
        <taxon>Schistosomatoidea</taxon>
        <taxon>Schistosomatidae</taxon>
        <taxon>Schistosoma</taxon>
    </lineage>
</organism>
<dbReference type="Pfam" id="PF12053">
    <property type="entry name" value="Par3_HAL_N_term"/>
    <property type="match status" value="1"/>
</dbReference>
<feature type="domain" description="Par3/HAL N-terminal" evidence="1">
    <location>
        <begin position="1"/>
        <end position="67"/>
    </location>
</feature>
<protein>
    <recommendedName>
        <fullName evidence="1">Par3/HAL N-terminal domain-containing protein</fullName>
    </recommendedName>
</protein>
<gene>
    <name evidence="2" type="ORF">MN116_000432</name>
</gene>
<reference evidence="2" key="1">
    <citation type="submission" date="2022-04" db="EMBL/GenBank/DDBJ databases">
        <authorList>
            <person name="Xu L."/>
            <person name="Lv Z."/>
        </authorList>
    </citation>
    <scope>NUCLEOTIDE SEQUENCE</scope>
    <source>
        <strain evidence="2">LV_2022a</strain>
    </source>
</reference>
<evidence type="ECO:0000313" key="3">
    <source>
        <dbReference type="Proteomes" id="UP001292079"/>
    </source>
</evidence>
<dbReference type="AlphaFoldDB" id="A0AAE2D5N2"/>
<dbReference type="InterPro" id="IPR021922">
    <property type="entry name" value="Par3/HAL_N"/>
</dbReference>
<comment type="caution">
    <text evidence="2">The sequence shown here is derived from an EMBL/GenBank/DDBJ whole genome shotgun (WGS) entry which is preliminary data.</text>
</comment>
<evidence type="ECO:0000259" key="1">
    <source>
        <dbReference type="Pfam" id="PF12053"/>
    </source>
</evidence>
<keyword evidence="3" id="KW-1185">Reference proteome</keyword>